<dbReference type="EMBL" id="FOTF01000008">
    <property type="protein sequence ID" value="SFL14284.1"/>
    <property type="molecule type" value="Genomic_DNA"/>
</dbReference>
<keyword evidence="4" id="KW-1185">Reference proteome</keyword>
<protein>
    <submittedName>
        <fullName evidence="3">Glucose/arabinose dehydrogenase, beta-propeller fold</fullName>
    </submittedName>
</protein>
<evidence type="ECO:0000313" key="4">
    <source>
        <dbReference type="Proteomes" id="UP000199550"/>
    </source>
</evidence>
<dbReference type="InterPro" id="IPR012938">
    <property type="entry name" value="Glc/Sorbosone_DH"/>
</dbReference>
<evidence type="ECO:0000256" key="1">
    <source>
        <dbReference type="SAM" id="SignalP"/>
    </source>
</evidence>
<sequence>MRLAALIAFIPTIAAAQVAQGDRNASFEPAFENQTRAPALDATPVTVAPFAEGLANPWGIAELPDGTFLVTERPGRLRRVAADGTLSGPIDGVPQVDARQQGGLLDVAIAPDFAQSGVIFLTYAKGVPGGTVTAAARAVLQGTTLTDVRDIFVQGPPSDTYAHYGSRIVPTADGKVYITTGEHFTQANRQLAQDLDTTYGKVIRLNADGSVPQDNPFAGQDADESIWSYGHRNVQGATLGPDGKLWTMEHGPAGGDELNQPQPGANYGWPVISYGVNYNGSPIGSGQAVMEGMEQPVYYWDPVIAPGGMGFYDGSYAPWQGDLLIAGLNPGSLTRLRLQNGRVVGEERLLQDVGRVRDVEVLDNGDLLVLIDADPGQILRVTPGR</sequence>
<evidence type="ECO:0000259" key="2">
    <source>
        <dbReference type="Pfam" id="PF07995"/>
    </source>
</evidence>
<dbReference type="InterPro" id="IPR011042">
    <property type="entry name" value="6-blade_b-propeller_TolB-like"/>
</dbReference>
<dbReference type="OrthoDB" id="9770043at2"/>
<dbReference type="SUPFAM" id="SSF50952">
    <property type="entry name" value="Soluble quinoprotein glucose dehydrogenase"/>
    <property type="match status" value="1"/>
</dbReference>
<feature type="signal peptide" evidence="1">
    <location>
        <begin position="1"/>
        <end position="16"/>
    </location>
</feature>
<dbReference type="Proteomes" id="UP000199550">
    <property type="component" value="Unassembled WGS sequence"/>
</dbReference>
<dbReference type="AlphaFoldDB" id="A0A1I4F8Q7"/>
<gene>
    <name evidence="3" type="ORF">SAMN04488004_108188</name>
</gene>
<dbReference type="PANTHER" id="PTHR19328">
    <property type="entry name" value="HEDGEHOG-INTERACTING PROTEIN"/>
    <property type="match status" value="1"/>
</dbReference>
<reference evidence="3 4" key="1">
    <citation type="submission" date="2016-10" db="EMBL/GenBank/DDBJ databases">
        <authorList>
            <person name="de Groot N.N."/>
        </authorList>
    </citation>
    <scope>NUCLEOTIDE SEQUENCE [LARGE SCALE GENOMIC DNA]</scope>
    <source>
        <strain evidence="3 4">DSM 16199</strain>
    </source>
</reference>
<proteinExistence type="predicted"/>
<feature type="domain" description="Glucose/Sorbosone dehydrogenase" evidence="2">
    <location>
        <begin position="54"/>
        <end position="380"/>
    </location>
</feature>
<accession>A0A1I4F8Q7</accession>
<name>A0A1I4F8Q7_9RHOB</name>
<feature type="chain" id="PRO_5011544050" evidence="1">
    <location>
        <begin position="17"/>
        <end position="385"/>
    </location>
</feature>
<keyword evidence="1" id="KW-0732">Signal</keyword>
<dbReference type="RefSeq" id="WP_090188778.1">
    <property type="nucleotide sequence ID" value="NZ_FOTF01000008.1"/>
</dbReference>
<dbReference type="InterPro" id="IPR011041">
    <property type="entry name" value="Quinoprot_gluc/sorb_DH_b-prop"/>
</dbReference>
<organism evidence="3 4">
    <name type="scientific">Loktanella salsilacus</name>
    <dbReference type="NCBI Taxonomy" id="195913"/>
    <lineage>
        <taxon>Bacteria</taxon>
        <taxon>Pseudomonadati</taxon>
        <taxon>Pseudomonadota</taxon>
        <taxon>Alphaproteobacteria</taxon>
        <taxon>Rhodobacterales</taxon>
        <taxon>Roseobacteraceae</taxon>
        <taxon>Loktanella</taxon>
    </lineage>
</organism>
<dbReference type="STRING" id="195913.SAMN04488004_108188"/>
<evidence type="ECO:0000313" key="3">
    <source>
        <dbReference type="EMBL" id="SFL14284.1"/>
    </source>
</evidence>
<dbReference type="PANTHER" id="PTHR19328:SF75">
    <property type="entry name" value="ALDOSE SUGAR DEHYDROGENASE YLII"/>
    <property type="match status" value="1"/>
</dbReference>
<dbReference type="Pfam" id="PF07995">
    <property type="entry name" value="GSDH"/>
    <property type="match status" value="1"/>
</dbReference>
<dbReference type="Gene3D" id="2.120.10.30">
    <property type="entry name" value="TolB, C-terminal domain"/>
    <property type="match status" value="1"/>
</dbReference>